<dbReference type="EMBL" id="JACXSI010000047">
    <property type="protein sequence ID" value="MBD3109920.1"/>
    <property type="molecule type" value="Genomic_DNA"/>
</dbReference>
<evidence type="ECO:0000313" key="1">
    <source>
        <dbReference type="EMBL" id="MBD3109920.1"/>
    </source>
</evidence>
<comment type="caution">
    <text evidence="1">The sequence shown here is derived from an EMBL/GenBank/DDBJ whole genome shotgun (WGS) entry which is preliminary data.</text>
</comment>
<dbReference type="RefSeq" id="WP_190999457.1">
    <property type="nucleotide sequence ID" value="NZ_JACXSI010000047.1"/>
</dbReference>
<protein>
    <submittedName>
        <fullName evidence="1">Uncharacterized protein</fullName>
    </submittedName>
</protein>
<keyword evidence="2" id="KW-1185">Reference proteome</keyword>
<dbReference type="Proteomes" id="UP000602076">
    <property type="component" value="Unassembled WGS sequence"/>
</dbReference>
<name>A0A927D1R8_9BACI</name>
<proteinExistence type="predicted"/>
<sequence>MGVEIIDFRDKQNKHTYEQMLQDFRLFRYSSVAKIKKKCLELWVSEEKEGLHEVSEFYKYFEDANDFVEFYISKLNEEDKSYEEKLKMLSNLLSHYDAYIKKIEDGETLLFAEMLRDFSEKNE</sequence>
<reference evidence="1" key="1">
    <citation type="submission" date="2020-09" db="EMBL/GenBank/DDBJ databases">
        <title>Bacillus faecalis sp. nov., a moderately halophilic bacterium isolated from cow faeces.</title>
        <authorList>
            <person name="Jiang L."/>
            <person name="Lee J."/>
        </authorList>
    </citation>
    <scope>NUCLEOTIDE SEQUENCE</scope>
    <source>
        <strain evidence="1">AGMB 02131</strain>
    </source>
</reference>
<gene>
    <name evidence="1" type="ORF">IEO70_16395</name>
</gene>
<accession>A0A927D1R8</accession>
<organism evidence="1 2">
    <name type="scientific">Peribacillus faecalis</name>
    <dbReference type="NCBI Taxonomy" id="2772559"/>
    <lineage>
        <taxon>Bacteria</taxon>
        <taxon>Bacillati</taxon>
        <taxon>Bacillota</taxon>
        <taxon>Bacilli</taxon>
        <taxon>Bacillales</taxon>
        <taxon>Bacillaceae</taxon>
        <taxon>Peribacillus</taxon>
    </lineage>
</organism>
<dbReference type="AlphaFoldDB" id="A0A927D1R8"/>
<evidence type="ECO:0000313" key="2">
    <source>
        <dbReference type="Proteomes" id="UP000602076"/>
    </source>
</evidence>